<keyword evidence="1" id="KW-0732">Signal</keyword>
<protein>
    <submittedName>
        <fullName evidence="2">Type VI secretion protein</fullName>
    </submittedName>
</protein>
<proteinExistence type="predicted"/>
<evidence type="ECO:0000313" key="2">
    <source>
        <dbReference type="EMBL" id="PCM61690.1"/>
    </source>
</evidence>
<dbReference type="InterPro" id="IPR017738">
    <property type="entry name" value="T6SS-assoc_VCA0118"/>
</dbReference>
<organism evidence="2 3">
    <name type="scientific">Klebsiella quasipneumoniae</name>
    <dbReference type="NCBI Taxonomy" id="1463165"/>
    <lineage>
        <taxon>Bacteria</taxon>
        <taxon>Pseudomonadati</taxon>
        <taxon>Pseudomonadota</taxon>
        <taxon>Gammaproteobacteria</taxon>
        <taxon>Enterobacterales</taxon>
        <taxon>Enterobacteriaceae</taxon>
        <taxon>Klebsiella/Raoultella group</taxon>
        <taxon>Klebsiella</taxon>
        <taxon>Klebsiella pneumoniae complex</taxon>
    </lineage>
</organism>
<dbReference type="EMBL" id="NXHG01000004">
    <property type="protein sequence ID" value="PCM61690.1"/>
    <property type="molecule type" value="Genomic_DNA"/>
</dbReference>
<dbReference type="RefSeq" id="WP_096833548.1">
    <property type="nucleotide sequence ID" value="NZ_NXHG01000004.1"/>
</dbReference>
<feature type="chain" id="PRO_5012269512" evidence="1">
    <location>
        <begin position="23"/>
        <end position="298"/>
    </location>
</feature>
<comment type="caution">
    <text evidence="2">The sequence shown here is derived from an EMBL/GenBank/DDBJ whole genome shotgun (WGS) entry which is preliminary data.</text>
</comment>
<accession>A0A2A5MLF1</accession>
<name>A0A2A5MLF1_9ENTR</name>
<sequence>MKKSFIFIATFLAASVSLATHAHEESRDFKGVLQCRTIEDSSLRLSCYDNSIPPSRTKSAEKFESREQCPDEKTDERRLTCYDRFFSPTFKPVSSAKNAPLDAEVAKNEAISKEKVLECRSELNGTKRLACYDKLFPQDAAEEGEPAVAEATPNPGKWLTHITTSPVDDSKNVVLMLPSNDSIRTPFGETVTPTIFVACREKKTEVFINWDVYLGLEETSMLYRLDKQKAVERSWSISTDTKAVFYSGRDIDFVKALDKSEKMFARITPYNESPVSVTFELTGLNNALKPLQQACGWK</sequence>
<dbReference type="Proteomes" id="UP000217648">
    <property type="component" value="Unassembled WGS sequence"/>
</dbReference>
<evidence type="ECO:0000313" key="3">
    <source>
        <dbReference type="Proteomes" id="UP000217648"/>
    </source>
</evidence>
<dbReference type="Pfam" id="PF11319">
    <property type="entry name" value="VasI"/>
    <property type="match status" value="1"/>
</dbReference>
<evidence type="ECO:0000256" key="1">
    <source>
        <dbReference type="SAM" id="SignalP"/>
    </source>
</evidence>
<feature type="signal peptide" evidence="1">
    <location>
        <begin position="1"/>
        <end position="22"/>
    </location>
</feature>
<reference evidence="2 3" key="1">
    <citation type="submission" date="2017-09" db="EMBL/GenBank/DDBJ databases">
        <title>Mdr eskape-Ghana.</title>
        <authorList>
            <person name="Agyepong N."/>
            <person name="Janice J."/>
            <person name="Samuelsen O."/>
            <person name="Owusu-Ofori A."/>
            <person name="Sundsfjord A."/>
            <person name="Essack S."/>
            <person name="Pedersen T."/>
        </authorList>
    </citation>
    <scope>NUCLEOTIDE SEQUENCE [LARGE SCALE GENOMIC DNA]</scope>
    <source>
        <strain evidence="2 3">46</strain>
    </source>
</reference>
<gene>
    <name evidence="2" type="ORF">CP911_09155</name>
</gene>
<dbReference type="AlphaFoldDB" id="A0A2A5MLF1"/>